<dbReference type="PANTHER" id="PTHR46268">
    <property type="entry name" value="STRESS RESPONSE PROTEIN NHAX"/>
    <property type="match status" value="1"/>
</dbReference>
<proteinExistence type="inferred from homology"/>
<dbReference type="InterPro" id="IPR014729">
    <property type="entry name" value="Rossmann-like_a/b/a_fold"/>
</dbReference>
<dbReference type="Gene3D" id="3.40.50.620">
    <property type="entry name" value="HUPs"/>
    <property type="match status" value="1"/>
</dbReference>
<dbReference type="InterPro" id="IPR006016">
    <property type="entry name" value="UspA"/>
</dbReference>
<sequence>MGFKRILAAIDHSPLSQLVFEQALDLAKTNQANLMLFHSVSADTVALSPVFPGEFGVSPQFINQAYQGELVRLEQQIQEIQATLQHFYDLARQADVAATYQYKIAEPGQGLCEAAQQWQADLMIVGRRGRKGLTEALLGSVSNYVLHHSPCAVLVIQSAGLLAGQSERSAFPQASFKQTAPTTAG</sequence>
<accession>A0A951QGV8</accession>
<comment type="caution">
    <text evidence="4">The sequence shown here is derived from an EMBL/GenBank/DDBJ whole genome shotgun (WGS) entry which is preliminary data.</text>
</comment>
<evidence type="ECO:0000256" key="1">
    <source>
        <dbReference type="ARBA" id="ARBA00008791"/>
    </source>
</evidence>
<dbReference type="PANTHER" id="PTHR46268:SF8">
    <property type="entry name" value="UNIVERSAL STRESS PROTEIN SLL1388"/>
    <property type="match status" value="1"/>
</dbReference>
<comment type="similarity">
    <text evidence="1">Belongs to the universal stress protein A family.</text>
</comment>
<name>A0A951QGV8_9CYAN</name>
<dbReference type="EMBL" id="JAHHHD010000071">
    <property type="protein sequence ID" value="MBW4662369.1"/>
    <property type="molecule type" value="Genomic_DNA"/>
</dbReference>
<gene>
    <name evidence="4" type="ORF">KME15_27275</name>
</gene>
<evidence type="ECO:0000313" key="4">
    <source>
        <dbReference type="EMBL" id="MBW4662369.1"/>
    </source>
</evidence>
<dbReference type="InterPro" id="IPR006015">
    <property type="entry name" value="Universal_stress_UspA"/>
</dbReference>
<evidence type="ECO:0000313" key="5">
    <source>
        <dbReference type="Proteomes" id="UP000757435"/>
    </source>
</evidence>
<dbReference type="PRINTS" id="PR01438">
    <property type="entry name" value="UNVRSLSTRESS"/>
</dbReference>
<evidence type="ECO:0000259" key="3">
    <source>
        <dbReference type="Pfam" id="PF00582"/>
    </source>
</evidence>
<feature type="domain" description="UspA" evidence="3">
    <location>
        <begin position="3"/>
        <end position="156"/>
    </location>
</feature>
<dbReference type="SUPFAM" id="SSF52402">
    <property type="entry name" value="Adenine nucleotide alpha hydrolases-like"/>
    <property type="match status" value="1"/>
</dbReference>
<reference evidence="4" key="2">
    <citation type="journal article" date="2022" name="Microbiol. Resour. Announc.">
        <title>Metagenome Sequencing to Explore Phylogenomics of Terrestrial Cyanobacteria.</title>
        <authorList>
            <person name="Ward R.D."/>
            <person name="Stajich J.E."/>
            <person name="Johansen J.R."/>
            <person name="Huntemann M."/>
            <person name="Clum A."/>
            <person name="Foster B."/>
            <person name="Foster B."/>
            <person name="Roux S."/>
            <person name="Palaniappan K."/>
            <person name="Varghese N."/>
            <person name="Mukherjee S."/>
            <person name="Reddy T.B.K."/>
            <person name="Daum C."/>
            <person name="Copeland A."/>
            <person name="Chen I.A."/>
            <person name="Ivanova N.N."/>
            <person name="Kyrpides N.C."/>
            <person name="Shapiro N."/>
            <person name="Eloe-Fadrosh E.A."/>
            <person name="Pietrasiak N."/>
        </authorList>
    </citation>
    <scope>NUCLEOTIDE SEQUENCE</scope>
    <source>
        <strain evidence="4">UHER 2000/2452</strain>
    </source>
</reference>
<evidence type="ECO:0000256" key="2">
    <source>
        <dbReference type="SAM" id="Coils"/>
    </source>
</evidence>
<dbReference type="CDD" id="cd00293">
    <property type="entry name" value="USP-like"/>
    <property type="match status" value="1"/>
</dbReference>
<organism evidence="4 5">
    <name type="scientific">Drouetiella hepatica Uher 2000/2452</name>
    <dbReference type="NCBI Taxonomy" id="904376"/>
    <lineage>
        <taxon>Bacteria</taxon>
        <taxon>Bacillati</taxon>
        <taxon>Cyanobacteriota</taxon>
        <taxon>Cyanophyceae</taxon>
        <taxon>Oculatellales</taxon>
        <taxon>Oculatellaceae</taxon>
        <taxon>Drouetiella</taxon>
    </lineage>
</organism>
<keyword evidence="2" id="KW-0175">Coiled coil</keyword>
<dbReference type="Pfam" id="PF00582">
    <property type="entry name" value="Usp"/>
    <property type="match status" value="1"/>
</dbReference>
<dbReference type="Proteomes" id="UP000757435">
    <property type="component" value="Unassembled WGS sequence"/>
</dbReference>
<feature type="coiled-coil region" evidence="2">
    <location>
        <begin position="63"/>
        <end position="90"/>
    </location>
</feature>
<dbReference type="AlphaFoldDB" id="A0A951QGV8"/>
<reference evidence="4" key="1">
    <citation type="submission" date="2021-05" db="EMBL/GenBank/DDBJ databases">
        <authorList>
            <person name="Pietrasiak N."/>
            <person name="Ward R."/>
            <person name="Stajich J.E."/>
            <person name="Kurbessoian T."/>
        </authorList>
    </citation>
    <scope>NUCLEOTIDE SEQUENCE</scope>
    <source>
        <strain evidence="4">UHER 2000/2452</strain>
    </source>
</reference>
<protein>
    <submittedName>
        <fullName evidence="4">Universal stress protein</fullName>
    </submittedName>
</protein>